<organism evidence="1 2">
    <name type="scientific">Camellia lanceoleosa</name>
    <dbReference type="NCBI Taxonomy" id="1840588"/>
    <lineage>
        <taxon>Eukaryota</taxon>
        <taxon>Viridiplantae</taxon>
        <taxon>Streptophyta</taxon>
        <taxon>Embryophyta</taxon>
        <taxon>Tracheophyta</taxon>
        <taxon>Spermatophyta</taxon>
        <taxon>Magnoliopsida</taxon>
        <taxon>eudicotyledons</taxon>
        <taxon>Gunneridae</taxon>
        <taxon>Pentapetalae</taxon>
        <taxon>asterids</taxon>
        <taxon>Ericales</taxon>
        <taxon>Theaceae</taxon>
        <taxon>Camellia</taxon>
    </lineage>
</organism>
<proteinExistence type="predicted"/>
<comment type="caution">
    <text evidence="1">The sequence shown here is derived from an EMBL/GenBank/DDBJ whole genome shotgun (WGS) entry which is preliminary data.</text>
</comment>
<protein>
    <submittedName>
        <fullName evidence="1">Uncharacterized protein</fullName>
    </submittedName>
</protein>
<accession>A0ACC0ILP8</accession>
<dbReference type="Proteomes" id="UP001060215">
    <property type="component" value="Chromosome 3"/>
</dbReference>
<keyword evidence="2" id="KW-1185">Reference proteome</keyword>
<reference evidence="1 2" key="1">
    <citation type="journal article" date="2022" name="Plant J.">
        <title>Chromosome-level genome of Camellia lanceoleosa provides a valuable resource for understanding genome evolution and self-incompatibility.</title>
        <authorList>
            <person name="Gong W."/>
            <person name="Xiao S."/>
            <person name="Wang L."/>
            <person name="Liao Z."/>
            <person name="Chang Y."/>
            <person name="Mo W."/>
            <person name="Hu G."/>
            <person name="Li W."/>
            <person name="Zhao G."/>
            <person name="Zhu H."/>
            <person name="Hu X."/>
            <person name="Ji K."/>
            <person name="Xiang X."/>
            <person name="Song Q."/>
            <person name="Yuan D."/>
            <person name="Jin S."/>
            <person name="Zhang L."/>
        </authorList>
    </citation>
    <scope>NUCLEOTIDE SEQUENCE [LARGE SCALE GENOMIC DNA]</scope>
    <source>
        <strain evidence="1">SQ_2022a</strain>
    </source>
</reference>
<sequence>MQSPLENSWMLTPPLLHSSAAIPFWWKEEPDKHTATATATATTRPNKYSLELLPRLQKLMESSKVTKMPSPQNTVHESGPYYHMDKPMFRSSSFRFRRKR</sequence>
<evidence type="ECO:0000313" key="1">
    <source>
        <dbReference type="EMBL" id="KAI8026311.1"/>
    </source>
</evidence>
<gene>
    <name evidence="1" type="ORF">LOK49_LG02G00107</name>
</gene>
<evidence type="ECO:0000313" key="2">
    <source>
        <dbReference type="Proteomes" id="UP001060215"/>
    </source>
</evidence>
<name>A0ACC0ILP8_9ERIC</name>
<dbReference type="EMBL" id="CM045760">
    <property type="protein sequence ID" value="KAI8026311.1"/>
    <property type="molecule type" value="Genomic_DNA"/>
</dbReference>